<dbReference type="GO" id="GO:0005521">
    <property type="term" value="F:lamin binding"/>
    <property type="evidence" value="ECO:0007669"/>
    <property type="project" value="TreeGrafter"/>
</dbReference>
<dbReference type="GO" id="GO:0051015">
    <property type="term" value="F:actin filament binding"/>
    <property type="evidence" value="ECO:0007669"/>
    <property type="project" value="TreeGrafter"/>
</dbReference>
<dbReference type="GO" id="GO:0030473">
    <property type="term" value="P:nuclear migration along microtubule"/>
    <property type="evidence" value="ECO:0007669"/>
    <property type="project" value="TreeGrafter"/>
</dbReference>
<proteinExistence type="inferred from homology"/>
<evidence type="ECO:0000313" key="11">
    <source>
        <dbReference type="WBParaSite" id="ASIM_0002008101-mRNA-1"/>
    </source>
</evidence>
<dbReference type="EMBL" id="UYRR01037280">
    <property type="protein sequence ID" value="VDK69841.1"/>
    <property type="molecule type" value="Genomic_DNA"/>
</dbReference>
<dbReference type="Proteomes" id="UP000267096">
    <property type="component" value="Unassembled WGS sequence"/>
</dbReference>
<dbReference type="PANTHER" id="PTHR28646">
    <property type="entry name" value="TRANSMEMBRANE PROTEIN 201"/>
    <property type="match status" value="1"/>
</dbReference>
<evidence type="ECO:0000256" key="4">
    <source>
        <dbReference type="ARBA" id="ARBA00022989"/>
    </source>
</evidence>
<keyword evidence="10" id="KW-1185">Reference proteome</keyword>
<comment type="similarity">
    <text evidence="2">Belongs to the TMEM201 family.</text>
</comment>
<keyword evidence="6" id="KW-0539">Nucleus</keyword>
<dbReference type="InterPro" id="IPR040041">
    <property type="entry name" value="TMEM201"/>
</dbReference>
<accession>A0A0M3KGG8</accession>
<evidence type="ECO:0000259" key="8">
    <source>
        <dbReference type="Pfam" id="PF09779"/>
    </source>
</evidence>
<gene>
    <name evidence="9" type="ORF">ASIM_LOCUS19465</name>
</gene>
<evidence type="ECO:0000313" key="10">
    <source>
        <dbReference type="Proteomes" id="UP000267096"/>
    </source>
</evidence>
<name>A0A0M3KGG8_ANISI</name>
<dbReference type="OrthoDB" id="10020193at2759"/>
<reference evidence="9 10" key="2">
    <citation type="submission" date="2018-11" db="EMBL/GenBank/DDBJ databases">
        <authorList>
            <consortium name="Pathogen Informatics"/>
        </authorList>
    </citation>
    <scope>NUCLEOTIDE SEQUENCE [LARGE SCALE GENOMIC DNA]</scope>
</reference>
<dbReference type="PANTHER" id="PTHR28646:SF1">
    <property type="entry name" value="TRANSMEMBRANE PROTEIN 201"/>
    <property type="match status" value="1"/>
</dbReference>
<keyword evidence="4 7" id="KW-1133">Transmembrane helix</keyword>
<evidence type="ECO:0000256" key="5">
    <source>
        <dbReference type="ARBA" id="ARBA00023136"/>
    </source>
</evidence>
<dbReference type="WBParaSite" id="ASIM_0002008101-mRNA-1">
    <property type="protein sequence ID" value="ASIM_0002008101-mRNA-1"/>
    <property type="gene ID" value="ASIM_0002008101"/>
</dbReference>
<comment type="subcellular location">
    <subcellularLocation>
        <location evidence="1">Nucleus inner membrane</location>
        <topology evidence="1">Multi-pass membrane protein</topology>
    </subcellularLocation>
</comment>
<dbReference type="Pfam" id="PF09779">
    <property type="entry name" value="Ima1_N"/>
    <property type="match status" value="1"/>
</dbReference>
<dbReference type="GO" id="GO:0005637">
    <property type="term" value="C:nuclear inner membrane"/>
    <property type="evidence" value="ECO:0007669"/>
    <property type="project" value="UniProtKB-SubCell"/>
</dbReference>
<evidence type="ECO:0000256" key="6">
    <source>
        <dbReference type="ARBA" id="ARBA00023242"/>
    </source>
</evidence>
<sequence length="114" mass="13695">MLEYANGWMYVAISAIPLVYIARMVLRRFMKVTVNCWFCNENCKVPFKEQNGFICPRCEQYNGFTEDGGYNKDLPEQRMEYMNKYISPTKKVCFHRFSVETIQREHFYLLIFSN</sequence>
<evidence type="ECO:0000256" key="2">
    <source>
        <dbReference type="ARBA" id="ARBA00007600"/>
    </source>
</evidence>
<evidence type="ECO:0000256" key="3">
    <source>
        <dbReference type="ARBA" id="ARBA00022692"/>
    </source>
</evidence>
<keyword evidence="5 7" id="KW-0472">Membrane</keyword>
<dbReference type="InterPro" id="IPR018617">
    <property type="entry name" value="Ima1_N"/>
</dbReference>
<protein>
    <submittedName>
        <fullName evidence="11">Transmembrane protein 201 (inferred by orthology to a human protein)</fullName>
    </submittedName>
</protein>
<reference evidence="11" key="1">
    <citation type="submission" date="2017-02" db="UniProtKB">
        <authorList>
            <consortium name="WormBaseParasite"/>
        </authorList>
    </citation>
    <scope>IDENTIFICATION</scope>
</reference>
<organism evidence="11">
    <name type="scientific">Anisakis simplex</name>
    <name type="common">Herring worm</name>
    <dbReference type="NCBI Taxonomy" id="6269"/>
    <lineage>
        <taxon>Eukaryota</taxon>
        <taxon>Metazoa</taxon>
        <taxon>Ecdysozoa</taxon>
        <taxon>Nematoda</taxon>
        <taxon>Chromadorea</taxon>
        <taxon>Rhabditida</taxon>
        <taxon>Spirurina</taxon>
        <taxon>Ascaridomorpha</taxon>
        <taxon>Ascaridoidea</taxon>
        <taxon>Anisakidae</taxon>
        <taxon>Anisakis</taxon>
        <taxon>Anisakis simplex complex</taxon>
    </lineage>
</organism>
<feature type="transmembrane region" description="Helical" evidence="7">
    <location>
        <begin position="6"/>
        <end position="26"/>
    </location>
</feature>
<evidence type="ECO:0000313" key="9">
    <source>
        <dbReference type="EMBL" id="VDK69841.1"/>
    </source>
</evidence>
<dbReference type="AlphaFoldDB" id="A0A0M3KGG8"/>
<feature type="domain" description="Ima1 N-terminal" evidence="8">
    <location>
        <begin position="34"/>
        <end position="90"/>
    </location>
</feature>
<keyword evidence="3 7" id="KW-0812">Transmembrane</keyword>
<evidence type="ECO:0000256" key="1">
    <source>
        <dbReference type="ARBA" id="ARBA00004473"/>
    </source>
</evidence>
<evidence type="ECO:0000256" key="7">
    <source>
        <dbReference type="SAM" id="Phobius"/>
    </source>
</evidence>